<gene>
    <name evidence="3" type="ORF">ACFQZM_27825</name>
</gene>
<dbReference type="Proteomes" id="UP001597063">
    <property type="component" value="Unassembled WGS sequence"/>
</dbReference>
<proteinExistence type="predicted"/>
<dbReference type="RefSeq" id="WP_165503056.1">
    <property type="nucleotide sequence ID" value="NZ_CAACUY010000120.1"/>
</dbReference>
<feature type="region of interest" description="Disordered" evidence="1">
    <location>
        <begin position="22"/>
        <end position="97"/>
    </location>
</feature>
<sequence>MKRSSAAVPVLALMLALSGCGGSDDGGTAASSTAASTPAAPAPSPDAPSDAAGAGKVATPRPSGGQPSQPAQLFNQCMKRQGVQLPSPNPKRTPSQQELAKLRTALKACVKSLSASPTPR</sequence>
<protein>
    <submittedName>
        <fullName evidence="3">Uncharacterized protein</fullName>
    </submittedName>
</protein>
<feature type="chain" id="PRO_5045929705" evidence="2">
    <location>
        <begin position="22"/>
        <end position="120"/>
    </location>
</feature>
<evidence type="ECO:0000313" key="4">
    <source>
        <dbReference type="Proteomes" id="UP001597063"/>
    </source>
</evidence>
<evidence type="ECO:0000313" key="3">
    <source>
        <dbReference type="EMBL" id="MFD0688334.1"/>
    </source>
</evidence>
<dbReference type="PROSITE" id="PS51257">
    <property type="entry name" value="PROKAR_LIPOPROTEIN"/>
    <property type="match status" value="1"/>
</dbReference>
<name>A0ABW2XQM1_9ACTN</name>
<feature type="signal peptide" evidence="2">
    <location>
        <begin position="1"/>
        <end position="21"/>
    </location>
</feature>
<keyword evidence="4" id="KW-1185">Reference proteome</keyword>
<organism evidence="3 4">
    <name type="scientific">Actinomadura fibrosa</name>
    <dbReference type="NCBI Taxonomy" id="111802"/>
    <lineage>
        <taxon>Bacteria</taxon>
        <taxon>Bacillati</taxon>
        <taxon>Actinomycetota</taxon>
        <taxon>Actinomycetes</taxon>
        <taxon>Streptosporangiales</taxon>
        <taxon>Thermomonosporaceae</taxon>
        <taxon>Actinomadura</taxon>
    </lineage>
</organism>
<keyword evidence="2" id="KW-0732">Signal</keyword>
<accession>A0ABW2XQM1</accession>
<evidence type="ECO:0000256" key="2">
    <source>
        <dbReference type="SAM" id="SignalP"/>
    </source>
</evidence>
<comment type="caution">
    <text evidence="3">The sequence shown here is derived from an EMBL/GenBank/DDBJ whole genome shotgun (WGS) entry which is preliminary data.</text>
</comment>
<feature type="compositionally biased region" description="Polar residues" evidence="1">
    <location>
        <begin position="84"/>
        <end position="97"/>
    </location>
</feature>
<feature type="compositionally biased region" description="Polar residues" evidence="1">
    <location>
        <begin position="65"/>
        <end position="75"/>
    </location>
</feature>
<feature type="compositionally biased region" description="Low complexity" evidence="1">
    <location>
        <begin position="26"/>
        <end position="39"/>
    </location>
</feature>
<dbReference type="EMBL" id="JBHTGP010000013">
    <property type="protein sequence ID" value="MFD0688334.1"/>
    <property type="molecule type" value="Genomic_DNA"/>
</dbReference>
<evidence type="ECO:0000256" key="1">
    <source>
        <dbReference type="SAM" id="MobiDB-lite"/>
    </source>
</evidence>
<reference evidence="4" key="1">
    <citation type="journal article" date="2019" name="Int. J. Syst. Evol. Microbiol.">
        <title>The Global Catalogue of Microorganisms (GCM) 10K type strain sequencing project: providing services to taxonomists for standard genome sequencing and annotation.</title>
        <authorList>
            <consortium name="The Broad Institute Genomics Platform"/>
            <consortium name="The Broad Institute Genome Sequencing Center for Infectious Disease"/>
            <person name="Wu L."/>
            <person name="Ma J."/>
        </authorList>
    </citation>
    <scope>NUCLEOTIDE SEQUENCE [LARGE SCALE GENOMIC DNA]</scope>
    <source>
        <strain evidence="4">JCM 9371</strain>
    </source>
</reference>